<evidence type="ECO:0000256" key="7">
    <source>
        <dbReference type="ARBA" id="ARBA00022692"/>
    </source>
</evidence>
<sequence>MLLNKKQSHTAVSIRVLQVTIITILLIFAGRLFQLQIIEHDKYGPLSLANSLRQEAVSPARGLVYDRTGRLLIDNQPIYTITVTPANFDRDAIPLLAEYLEVPPAVVEDRINTARSYSWHRPSRIFTDVSFHSFTQIQENLWKLPGIGHHVESKRHYPTDVKASHIFGYLSEVTQQEYRSSNRYHLGDKAGRSGLEFVYEHELRGNLGTRYIQVNALGQALGPYEEETMSQSPIKGADIFTHIDSELQLLAEDLMEGKIGGLVVMDPNSGAIHALASSPSFDVERLSGRIDMDYWISLQSDTTRPLFNRAISTMQPPGSTVKPLMGLIGLDFGVVDKDTEINCRGGYTHGRHYKCLKEHGRQNLVQAIQNSCNTYFFSLMHQTMREKGLNEWHNHTRSFGLGDVTHIDLPNERRGILPDSAYYNTYFGGPREWGIGDLLSVGVGQGTFSSSPLQMALMTSRIANGGYSVRPHIVDRISYPDGSASVVEPDNEKIDWVKDEDLQVVQEGMRLAVKNGSGRFYADIADVEVAGKTGTAQNPHGKNHGWFVAYAPYDNPEIAIAVLVENAGFGSISAAPIAGLLMEKYFHGQIRRPWVYDYVKTFTPRKAEEQEDVL</sequence>
<evidence type="ECO:0000256" key="2">
    <source>
        <dbReference type="ARBA" id="ARBA00004236"/>
    </source>
</evidence>
<evidence type="ECO:0000256" key="12">
    <source>
        <dbReference type="ARBA" id="ARBA00023136"/>
    </source>
</evidence>
<evidence type="ECO:0000256" key="11">
    <source>
        <dbReference type="ARBA" id="ARBA00022989"/>
    </source>
</evidence>
<dbReference type="InterPro" id="IPR012338">
    <property type="entry name" value="Beta-lactam/transpept-like"/>
</dbReference>
<dbReference type="GO" id="GO:0008360">
    <property type="term" value="P:regulation of cell shape"/>
    <property type="evidence" value="ECO:0007669"/>
    <property type="project" value="UniProtKB-KW"/>
</dbReference>
<feature type="domain" description="Penicillin-binding protein transpeptidase" evidence="15">
    <location>
        <begin position="260"/>
        <end position="583"/>
    </location>
</feature>
<keyword evidence="7 14" id="KW-0812">Transmembrane</keyword>
<dbReference type="EMBL" id="JAFIDN010000001">
    <property type="protein sequence ID" value="MBP3191157.1"/>
    <property type="molecule type" value="Genomic_DNA"/>
</dbReference>
<keyword evidence="11 14" id="KW-1133">Transmembrane helix</keyword>
<dbReference type="GO" id="GO:0009002">
    <property type="term" value="F:serine-type D-Ala-D-Ala carboxypeptidase activity"/>
    <property type="evidence" value="ECO:0007669"/>
    <property type="project" value="UniProtKB-EC"/>
</dbReference>
<dbReference type="RefSeq" id="WP_210509390.1">
    <property type="nucleotide sequence ID" value="NZ_JAFIDN010000001.1"/>
</dbReference>
<evidence type="ECO:0000256" key="8">
    <source>
        <dbReference type="ARBA" id="ARBA00022801"/>
    </source>
</evidence>
<gene>
    <name evidence="17" type="primary">mrdA</name>
    <name evidence="17" type="ORF">NATSA_00625</name>
</gene>
<protein>
    <submittedName>
        <fullName evidence="17">Penicillin-binding protein 2</fullName>
        <ecNumber evidence="17">3.4.16.4</ecNumber>
    </submittedName>
</protein>
<dbReference type="Pfam" id="PF03717">
    <property type="entry name" value="PBP_dimer"/>
    <property type="match status" value="1"/>
</dbReference>
<evidence type="ECO:0000256" key="6">
    <source>
        <dbReference type="ARBA" id="ARBA00022670"/>
    </source>
</evidence>
<comment type="caution">
    <text evidence="17">The sequence shown here is derived from an EMBL/GenBank/DDBJ whole genome shotgun (WGS) entry which is preliminary data.</text>
</comment>
<dbReference type="GO" id="GO:0005886">
    <property type="term" value="C:plasma membrane"/>
    <property type="evidence" value="ECO:0007669"/>
    <property type="project" value="UniProtKB-SubCell"/>
</dbReference>
<dbReference type="InterPro" id="IPR050515">
    <property type="entry name" value="Beta-lactam/transpept"/>
</dbReference>
<keyword evidence="12 14" id="KW-0472">Membrane</keyword>
<dbReference type="InterPro" id="IPR005311">
    <property type="entry name" value="PBP_dimer"/>
</dbReference>
<evidence type="ECO:0000256" key="4">
    <source>
        <dbReference type="ARBA" id="ARBA00022519"/>
    </source>
</evidence>
<evidence type="ECO:0000256" key="9">
    <source>
        <dbReference type="ARBA" id="ARBA00022960"/>
    </source>
</evidence>
<evidence type="ECO:0000256" key="5">
    <source>
        <dbReference type="ARBA" id="ARBA00022645"/>
    </source>
</evidence>
<keyword evidence="4" id="KW-0997">Cell inner membrane</keyword>
<keyword evidence="8 17" id="KW-0378">Hydrolase</keyword>
<dbReference type="SUPFAM" id="SSF56601">
    <property type="entry name" value="beta-lactamase/transpeptidase-like"/>
    <property type="match status" value="1"/>
</dbReference>
<dbReference type="Gene3D" id="3.30.1390.30">
    <property type="entry name" value="Penicillin-binding protein 2a, domain 3"/>
    <property type="match status" value="1"/>
</dbReference>
<evidence type="ECO:0000313" key="17">
    <source>
        <dbReference type="EMBL" id="MBP3191157.1"/>
    </source>
</evidence>
<proteinExistence type="predicted"/>
<evidence type="ECO:0000256" key="10">
    <source>
        <dbReference type="ARBA" id="ARBA00022984"/>
    </source>
</evidence>
<dbReference type="AlphaFoldDB" id="A0A8J7RQI0"/>
<dbReference type="Pfam" id="PF00905">
    <property type="entry name" value="Transpeptidase"/>
    <property type="match status" value="1"/>
</dbReference>
<dbReference type="GO" id="GO:0009252">
    <property type="term" value="P:peptidoglycan biosynthetic process"/>
    <property type="evidence" value="ECO:0007669"/>
    <property type="project" value="UniProtKB-KW"/>
</dbReference>
<dbReference type="SUPFAM" id="SSF56519">
    <property type="entry name" value="Penicillin binding protein dimerisation domain"/>
    <property type="match status" value="1"/>
</dbReference>
<dbReference type="EC" id="3.4.16.4" evidence="17"/>
<keyword evidence="3" id="KW-1003">Cell membrane</keyword>
<reference evidence="17" key="1">
    <citation type="submission" date="2021-02" db="EMBL/GenBank/DDBJ databases">
        <title>Natronogracilivirga saccharolytica gen. nov. sp. nov. a new anaerobic, haloalkiliphilic carbohydrate-fermenting bacterium from soda lake and proposing of Cyclonatronumiaceae fam. nov. in the phylum Balneolaeota.</title>
        <authorList>
            <person name="Zhilina T.N."/>
            <person name="Sorokin D.Y."/>
            <person name="Zavarzina D.G."/>
            <person name="Toshchakov S.V."/>
            <person name="Kublanov I.V."/>
        </authorList>
    </citation>
    <scope>NUCLEOTIDE SEQUENCE</scope>
    <source>
        <strain evidence="17">Z-1702</strain>
    </source>
</reference>
<keyword evidence="6" id="KW-0645">Protease</keyword>
<dbReference type="GO" id="GO:0008658">
    <property type="term" value="F:penicillin binding"/>
    <property type="evidence" value="ECO:0007669"/>
    <property type="project" value="InterPro"/>
</dbReference>
<evidence type="ECO:0000259" key="16">
    <source>
        <dbReference type="Pfam" id="PF03717"/>
    </source>
</evidence>
<evidence type="ECO:0000256" key="13">
    <source>
        <dbReference type="ARBA" id="ARBA00023316"/>
    </source>
</evidence>
<dbReference type="InterPro" id="IPR017790">
    <property type="entry name" value="Penicillin-binding_protein_2"/>
</dbReference>
<dbReference type="PANTHER" id="PTHR30627">
    <property type="entry name" value="PEPTIDOGLYCAN D,D-TRANSPEPTIDASE"/>
    <property type="match status" value="1"/>
</dbReference>
<dbReference type="GO" id="GO:0071972">
    <property type="term" value="F:peptidoglycan L,D-transpeptidase activity"/>
    <property type="evidence" value="ECO:0007669"/>
    <property type="project" value="TreeGrafter"/>
</dbReference>
<dbReference type="InterPro" id="IPR001460">
    <property type="entry name" value="PCN-bd_Tpept"/>
</dbReference>
<accession>A0A8J7RQI0</accession>
<dbReference type="GO" id="GO:0006508">
    <property type="term" value="P:proteolysis"/>
    <property type="evidence" value="ECO:0007669"/>
    <property type="project" value="UniProtKB-KW"/>
</dbReference>
<evidence type="ECO:0000256" key="14">
    <source>
        <dbReference type="SAM" id="Phobius"/>
    </source>
</evidence>
<keyword evidence="5 17" id="KW-0121">Carboxypeptidase</keyword>
<dbReference type="NCBIfam" id="TIGR03423">
    <property type="entry name" value="pbp2_mrdA"/>
    <property type="match status" value="1"/>
</dbReference>
<dbReference type="PANTHER" id="PTHR30627:SF2">
    <property type="entry name" value="PEPTIDOGLYCAN D,D-TRANSPEPTIDASE MRDA"/>
    <property type="match status" value="1"/>
</dbReference>
<evidence type="ECO:0000259" key="15">
    <source>
        <dbReference type="Pfam" id="PF00905"/>
    </source>
</evidence>
<keyword evidence="10" id="KW-0573">Peptidoglycan synthesis</keyword>
<evidence type="ECO:0000256" key="3">
    <source>
        <dbReference type="ARBA" id="ARBA00022475"/>
    </source>
</evidence>
<comment type="subcellular location">
    <subcellularLocation>
        <location evidence="2">Cell membrane</location>
    </subcellularLocation>
    <subcellularLocation>
        <location evidence="1">Membrane</location>
        <topology evidence="1">Single-pass membrane protein</topology>
    </subcellularLocation>
</comment>
<evidence type="ECO:0000256" key="1">
    <source>
        <dbReference type="ARBA" id="ARBA00004167"/>
    </source>
</evidence>
<feature type="transmembrane region" description="Helical" evidence="14">
    <location>
        <begin position="12"/>
        <end position="33"/>
    </location>
</feature>
<dbReference type="Gene3D" id="3.90.1310.10">
    <property type="entry name" value="Penicillin-binding protein 2a (Domain 2)"/>
    <property type="match status" value="1"/>
</dbReference>
<feature type="domain" description="Penicillin-binding protein dimerisation" evidence="16">
    <location>
        <begin position="58"/>
        <end position="221"/>
    </location>
</feature>
<dbReference type="InterPro" id="IPR036138">
    <property type="entry name" value="PBP_dimer_sf"/>
</dbReference>
<keyword evidence="9" id="KW-0133">Cell shape</keyword>
<name>A0A8J7RQI0_9BACT</name>
<dbReference type="Proteomes" id="UP000673975">
    <property type="component" value="Unassembled WGS sequence"/>
</dbReference>
<keyword evidence="18" id="KW-1185">Reference proteome</keyword>
<evidence type="ECO:0000313" key="18">
    <source>
        <dbReference type="Proteomes" id="UP000673975"/>
    </source>
</evidence>
<keyword evidence="13" id="KW-0961">Cell wall biogenesis/degradation</keyword>
<organism evidence="17 18">
    <name type="scientific">Natronogracilivirga saccharolytica</name>
    <dbReference type="NCBI Taxonomy" id="2812953"/>
    <lineage>
        <taxon>Bacteria</taxon>
        <taxon>Pseudomonadati</taxon>
        <taxon>Balneolota</taxon>
        <taxon>Balneolia</taxon>
        <taxon>Balneolales</taxon>
        <taxon>Cyclonatronaceae</taxon>
        <taxon>Natronogracilivirga</taxon>
    </lineage>
</organism>
<dbReference type="Gene3D" id="3.40.710.10">
    <property type="entry name" value="DD-peptidase/beta-lactamase superfamily"/>
    <property type="match status" value="1"/>
</dbReference>
<dbReference type="GO" id="GO:0071555">
    <property type="term" value="P:cell wall organization"/>
    <property type="evidence" value="ECO:0007669"/>
    <property type="project" value="UniProtKB-KW"/>
</dbReference>